<evidence type="ECO:0000259" key="1">
    <source>
        <dbReference type="Pfam" id="PF24024"/>
    </source>
</evidence>
<dbReference type="Proteomes" id="UP000628736">
    <property type="component" value="Unassembled WGS sequence"/>
</dbReference>
<proteinExistence type="predicted"/>
<keyword evidence="3" id="KW-1185">Reference proteome</keyword>
<dbReference type="Pfam" id="PF24024">
    <property type="entry name" value="DUF7336"/>
    <property type="match status" value="1"/>
</dbReference>
<organism evidence="2 3">
    <name type="scientific">Flintibacter hominis</name>
    <dbReference type="NCBI Taxonomy" id="2763048"/>
    <lineage>
        <taxon>Bacteria</taxon>
        <taxon>Bacillati</taxon>
        <taxon>Bacillota</taxon>
        <taxon>Clostridia</taxon>
        <taxon>Eubacteriales</taxon>
        <taxon>Flintibacter</taxon>
    </lineage>
</organism>
<dbReference type="EMBL" id="JACOPO010000005">
    <property type="protein sequence ID" value="MBC5722987.1"/>
    <property type="molecule type" value="Genomic_DNA"/>
</dbReference>
<evidence type="ECO:0000313" key="3">
    <source>
        <dbReference type="Proteomes" id="UP000628736"/>
    </source>
</evidence>
<accession>A0A8J6JAN8</accession>
<reference evidence="2" key="1">
    <citation type="submission" date="2020-08" db="EMBL/GenBank/DDBJ databases">
        <title>Genome public.</title>
        <authorList>
            <person name="Liu C."/>
            <person name="Sun Q."/>
        </authorList>
    </citation>
    <scope>NUCLEOTIDE SEQUENCE</scope>
    <source>
        <strain evidence="2">NSJ-23</strain>
    </source>
</reference>
<dbReference type="AlphaFoldDB" id="A0A8J6JAN8"/>
<evidence type="ECO:0000313" key="2">
    <source>
        <dbReference type="EMBL" id="MBC5722987.1"/>
    </source>
</evidence>
<gene>
    <name evidence="2" type="ORF">H8S11_09195</name>
</gene>
<dbReference type="InterPro" id="IPR055760">
    <property type="entry name" value="DUF7336"/>
</dbReference>
<dbReference type="RefSeq" id="WP_147572439.1">
    <property type="nucleotide sequence ID" value="NZ_JACOPO010000005.1"/>
</dbReference>
<name>A0A8J6JAN8_9FIRM</name>
<sequence>MDVFMLWHIYEQRDGTGIHNEEKLIGVFSSKANAREAIERLKDKEGFRDLPQCCFEIHKTEMDRISWEDGFTTIRWREAEP</sequence>
<comment type="caution">
    <text evidence="2">The sequence shown here is derived from an EMBL/GenBank/DDBJ whole genome shotgun (WGS) entry which is preliminary data.</text>
</comment>
<feature type="domain" description="DUF7336" evidence="1">
    <location>
        <begin position="1"/>
        <end position="71"/>
    </location>
</feature>
<protein>
    <recommendedName>
        <fullName evidence="1">DUF7336 domain-containing protein</fullName>
    </recommendedName>
</protein>